<dbReference type="eggNOG" id="ENOG502Z8JG">
    <property type="taxonomic scope" value="Bacteria"/>
</dbReference>
<dbReference type="OrthoDB" id="5293418at2"/>
<proteinExistence type="predicted"/>
<dbReference type="Proteomes" id="UP000010448">
    <property type="component" value="Unassembled WGS sequence"/>
</dbReference>
<comment type="caution">
    <text evidence="1">The sequence shown here is derived from an EMBL/GenBank/DDBJ whole genome shotgun (WGS) entry which is preliminary data.</text>
</comment>
<keyword evidence="2" id="KW-1185">Reference proteome</keyword>
<organism evidence="1 2">
    <name type="scientific">Pseudomonas bharatica CSV86</name>
    <dbReference type="NCBI Taxonomy" id="1005395"/>
    <lineage>
        <taxon>Bacteria</taxon>
        <taxon>Pseudomonadati</taxon>
        <taxon>Pseudomonadota</taxon>
        <taxon>Gammaproteobacteria</taxon>
        <taxon>Pseudomonadales</taxon>
        <taxon>Pseudomonadaceae</taxon>
        <taxon>Pseudomonas</taxon>
        <taxon>Pseudomonas bharatica</taxon>
    </lineage>
</organism>
<sequence>MRPIAVLVLMFLGQADAAPQLRVQAQLPDGNQAVVGQTLPLQVDVLTDSWFTSAPQLPDLMLPGVVVTPPGDRAQHLTLSLDGTPFFGMRYTYRLTLRQPGQLEIPALLVSAQPGNADAPSSASSQPLQLKVDWPQAAGQNLPVASDLQLSQTLEPGEGLKAGDSVTRTVTLRATDTLPLMLPVTPLAAVDGLSRFVKTPRITASDNSGGQRIDSASYRIERAGDFQLPAIEVQWWSTRDHSLHKTRLPAIGFSAAAAPANVTLYSVSEDLQRLGREGTLHLSRHWLAALLLVLAIVVTGYAVRRHAPWLRERYRQWRRRPPARERYGLRPLNPTPHRTSP</sequence>
<reference evidence="1 2" key="1">
    <citation type="journal article" date="2013" name="Genome Announc.">
        <title>Genome Sequence of Naphthalene-Degrading Soil Bacterium Pseudomonas putida CSV86.</title>
        <authorList>
            <person name="Phale P.S."/>
            <person name="Paliwal V."/>
            <person name="Raju S.C."/>
            <person name="Modak A."/>
            <person name="Purohit H.J."/>
        </authorList>
    </citation>
    <scope>NUCLEOTIDE SEQUENCE [LARGE SCALE GENOMIC DNA]</scope>
    <source>
        <strain evidence="1 2">CSV86</strain>
    </source>
</reference>
<dbReference type="AlphaFoldDB" id="L1LW08"/>
<dbReference type="InterPro" id="IPR025738">
    <property type="entry name" value="BatD"/>
</dbReference>
<dbReference type="EMBL" id="AMWJ02000002">
    <property type="protein sequence ID" value="NNJ17210.1"/>
    <property type="molecule type" value="Genomic_DNA"/>
</dbReference>
<dbReference type="RefSeq" id="WP_009403653.1">
    <property type="nucleotide sequence ID" value="NZ_AMWJ02000002.1"/>
</dbReference>
<dbReference type="PANTHER" id="PTHR40940">
    <property type="entry name" value="PROTEIN BATD-RELATED"/>
    <property type="match status" value="1"/>
</dbReference>
<gene>
    <name evidence="1" type="ORF">CSV86_019500</name>
</gene>
<protein>
    <submittedName>
        <fullName evidence="1">Uncharacterized protein</fullName>
    </submittedName>
</protein>
<name>L1LW08_9PSED</name>
<evidence type="ECO:0000313" key="1">
    <source>
        <dbReference type="EMBL" id="NNJ17210.1"/>
    </source>
</evidence>
<dbReference type="PANTHER" id="PTHR40940:SF1">
    <property type="entry name" value="PROTEIN BATD"/>
    <property type="match status" value="1"/>
</dbReference>
<accession>L1LW08</accession>
<evidence type="ECO:0000313" key="2">
    <source>
        <dbReference type="Proteomes" id="UP000010448"/>
    </source>
</evidence>